<dbReference type="EC" id="3.1.3.-" evidence="1"/>
<dbReference type="InterPro" id="IPR023214">
    <property type="entry name" value="HAD_sf"/>
</dbReference>
<protein>
    <submittedName>
        <fullName evidence="1">Cof-type HAD-IIB family hydrolase</fullName>
        <ecNumber evidence="1">3.1.3.-</ecNumber>
    </submittedName>
</protein>
<evidence type="ECO:0000313" key="2">
    <source>
        <dbReference type="Proteomes" id="UP001596439"/>
    </source>
</evidence>
<dbReference type="InterPro" id="IPR000150">
    <property type="entry name" value="Cof"/>
</dbReference>
<dbReference type="PROSITE" id="PS01229">
    <property type="entry name" value="COF_2"/>
    <property type="match status" value="1"/>
</dbReference>
<keyword evidence="1" id="KW-0378">Hydrolase</keyword>
<organism evidence="1 2">
    <name type="scientific">Exiguobacterium aestuarii</name>
    <dbReference type="NCBI Taxonomy" id="273527"/>
    <lineage>
        <taxon>Bacteria</taxon>
        <taxon>Bacillati</taxon>
        <taxon>Bacillota</taxon>
        <taxon>Bacilli</taxon>
        <taxon>Bacillales</taxon>
        <taxon>Bacillales Family XII. Incertae Sedis</taxon>
        <taxon>Exiguobacterium</taxon>
    </lineage>
</organism>
<dbReference type="SFLD" id="SFLDS00003">
    <property type="entry name" value="Haloacid_Dehalogenase"/>
    <property type="match status" value="1"/>
</dbReference>
<dbReference type="Pfam" id="PF08282">
    <property type="entry name" value="Hydrolase_3"/>
    <property type="match status" value="1"/>
</dbReference>
<dbReference type="InterPro" id="IPR036412">
    <property type="entry name" value="HAD-like_sf"/>
</dbReference>
<dbReference type="Gene3D" id="3.40.50.1000">
    <property type="entry name" value="HAD superfamily/HAD-like"/>
    <property type="match status" value="1"/>
</dbReference>
<dbReference type="Proteomes" id="UP001596439">
    <property type="component" value="Unassembled WGS sequence"/>
</dbReference>
<comment type="caution">
    <text evidence="1">The sequence shown here is derived from an EMBL/GenBank/DDBJ whole genome shotgun (WGS) entry which is preliminary data.</text>
</comment>
<dbReference type="EMBL" id="JBHTCE010000001">
    <property type="protein sequence ID" value="MFC7390548.1"/>
    <property type="molecule type" value="Genomic_DNA"/>
</dbReference>
<sequence>MATYKLFVSDMDGTILHNHTKIANETAEIVREAEAAGIRFAIATGRNYVNAKQILDEVGLSCPIVSSNGGRVLDTSGEVLHEIDLTIEEALQVIDVLHQDDKYADVFYEMYTEAGLVASRGDLIEASMKNLKANGDDRSLEMYEFFKNRYYVNEDVKIVDDIEGFIREEAGRVYKFIAFSSHLEKMTALWKEIEAQVEGVYVTSSGNDNIEVMAHGADKGNGVTKLAEHYGIDLSEVVVIGDNLNDVPMFKVAGKGIAMGNSHKDLIAISDHVTERHDEYGVANALKRVMTGEWE</sequence>
<dbReference type="RefSeq" id="WP_214789695.1">
    <property type="nucleotide sequence ID" value="NZ_JANIEL010000006.1"/>
</dbReference>
<dbReference type="PANTHER" id="PTHR10000:SF55">
    <property type="entry name" value="5-AMINO-6-(5-PHOSPHO-D-RIBITYLAMINO)URACIL PHOSPHATASE YCSE"/>
    <property type="match status" value="1"/>
</dbReference>
<dbReference type="NCBIfam" id="TIGR01484">
    <property type="entry name" value="HAD-SF-IIB"/>
    <property type="match status" value="1"/>
</dbReference>
<evidence type="ECO:0000313" key="1">
    <source>
        <dbReference type="EMBL" id="MFC7390548.1"/>
    </source>
</evidence>
<keyword evidence="2" id="KW-1185">Reference proteome</keyword>
<dbReference type="CDD" id="cd07516">
    <property type="entry name" value="HAD_Pase"/>
    <property type="match status" value="1"/>
</dbReference>
<dbReference type="NCBIfam" id="TIGR00099">
    <property type="entry name" value="Cof-subfamily"/>
    <property type="match status" value="1"/>
</dbReference>
<proteinExistence type="predicted"/>
<dbReference type="Gene3D" id="3.30.1240.10">
    <property type="match status" value="1"/>
</dbReference>
<dbReference type="SFLD" id="SFLDG01140">
    <property type="entry name" value="C2.B:_Phosphomannomutase_and_P"/>
    <property type="match status" value="1"/>
</dbReference>
<dbReference type="SFLD" id="SFLDG01144">
    <property type="entry name" value="C2.B.4:_PGP_Like"/>
    <property type="match status" value="1"/>
</dbReference>
<name>A0ABW2PSK2_9BACL</name>
<accession>A0ABW2PSK2</accession>
<dbReference type="SUPFAM" id="SSF56784">
    <property type="entry name" value="HAD-like"/>
    <property type="match status" value="1"/>
</dbReference>
<dbReference type="PANTHER" id="PTHR10000">
    <property type="entry name" value="PHOSPHOSERINE PHOSPHATASE"/>
    <property type="match status" value="1"/>
</dbReference>
<dbReference type="GO" id="GO:0016787">
    <property type="term" value="F:hydrolase activity"/>
    <property type="evidence" value="ECO:0007669"/>
    <property type="project" value="UniProtKB-KW"/>
</dbReference>
<dbReference type="InterPro" id="IPR006379">
    <property type="entry name" value="HAD-SF_hydro_IIB"/>
</dbReference>
<gene>
    <name evidence="1" type="ORF">ACFQO8_10320</name>
</gene>
<reference evidence="2" key="1">
    <citation type="journal article" date="2019" name="Int. J. Syst. Evol. Microbiol.">
        <title>The Global Catalogue of Microorganisms (GCM) 10K type strain sequencing project: providing services to taxonomists for standard genome sequencing and annotation.</title>
        <authorList>
            <consortium name="The Broad Institute Genomics Platform"/>
            <consortium name="The Broad Institute Genome Sequencing Center for Infectious Disease"/>
            <person name="Wu L."/>
            <person name="Ma J."/>
        </authorList>
    </citation>
    <scope>NUCLEOTIDE SEQUENCE [LARGE SCALE GENOMIC DNA]</scope>
    <source>
        <strain evidence="2">CCUG 55590</strain>
    </source>
</reference>